<name>A0A1M7L2D6_9BACT</name>
<dbReference type="AlphaFoldDB" id="A0A1M7L2D6"/>
<proteinExistence type="predicted"/>
<evidence type="ECO:0000313" key="4">
    <source>
        <dbReference type="Proteomes" id="UP000184420"/>
    </source>
</evidence>
<keyword evidence="4" id="KW-1185">Reference proteome</keyword>
<sequence>MRQLLLLCLLNAFLLTGFAQERLVYKVPKHNQKDEKGRKQGLWMEEVGELRGEPGYTWEGNYKNDRKEGVWKKTTASGHILAEETYKNNVLNGYCKYFYPDGKKSAEGQYVSTEIPGQKDTVMVIDLETQQEKPMEIIREGNPVRHGVWKLYDEESGQMVKEYYRLGEVVTAAEIGDNDSIPVKAAPRPQQTQLPHEGVKGGKKKQ</sequence>
<dbReference type="Gene3D" id="2.20.110.10">
    <property type="entry name" value="Histone H3 K4-specific methyltransferase SET7/9 N-terminal domain"/>
    <property type="match status" value="1"/>
</dbReference>
<feature type="region of interest" description="Disordered" evidence="1">
    <location>
        <begin position="177"/>
        <end position="206"/>
    </location>
</feature>
<dbReference type="SUPFAM" id="SSF82185">
    <property type="entry name" value="Histone H3 K4-specific methyltransferase SET7/9 N-terminal domain"/>
    <property type="match status" value="1"/>
</dbReference>
<evidence type="ECO:0000256" key="1">
    <source>
        <dbReference type="SAM" id="MobiDB-lite"/>
    </source>
</evidence>
<feature type="signal peptide" evidence="2">
    <location>
        <begin position="1"/>
        <end position="19"/>
    </location>
</feature>
<feature type="chain" id="PRO_5013088011" description="MORN repeat variant" evidence="2">
    <location>
        <begin position="20"/>
        <end position="206"/>
    </location>
</feature>
<accession>A0A1M7L2D6</accession>
<protein>
    <recommendedName>
        <fullName evidence="5">MORN repeat variant</fullName>
    </recommendedName>
</protein>
<keyword evidence="2" id="KW-0732">Signal</keyword>
<dbReference type="Proteomes" id="UP000184420">
    <property type="component" value="Unassembled WGS sequence"/>
</dbReference>
<reference evidence="3 4" key="1">
    <citation type="submission" date="2016-11" db="EMBL/GenBank/DDBJ databases">
        <authorList>
            <person name="Jaros S."/>
            <person name="Januszkiewicz K."/>
            <person name="Wedrychowicz H."/>
        </authorList>
    </citation>
    <scope>NUCLEOTIDE SEQUENCE [LARGE SCALE GENOMIC DNA]</scope>
    <source>
        <strain evidence="3 4">DSM 27406</strain>
    </source>
</reference>
<dbReference type="STRING" id="1419482.SAMN05444266_11088"/>
<gene>
    <name evidence="3" type="ORF">SAMN05444266_11088</name>
</gene>
<dbReference type="EMBL" id="FRBL01000010">
    <property type="protein sequence ID" value="SHM71522.1"/>
    <property type="molecule type" value="Genomic_DNA"/>
</dbReference>
<evidence type="ECO:0008006" key="5">
    <source>
        <dbReference type="Google" id="ProtNLM"/>
    </source>
</evidence>
<dbReference type="RefSeq" id="WP_073086224.1">
    <property type="nucleotide sequence ID" value="NZ_FRBL01000010.1"/>
</dbReference>
<evidence type="ECO:0000256" key="2">
    <source>
        <dbReference type="SAM" id="SignalP"/>
    </source>
</evidence>
<evidence type="ECO:0000313" key="3">
    <source>
        <dbReference type="EMBL" id="SHM71522.1"/>
    </source>
</evidence>
<organism evidence="3 4">
    <name type="scientific">Chitinophaga jiangningensis</name>
    <dbReference type="NCBI Taxonomy" id="1419482"/>
    <lineage>
        <taxon>Bacteria</taxon>
        <taxon>Pseudomonadati</taxon>
        <taxon>Bacteroidota</taxon>
        <taxon>Chitinophagia</taxon>
        <taxon>Chitinophagales</taxon>
        <taxon>Chitinophagaceae</taxon>
        <taxon>Chitinophaga</taxon>
    </lineage>
</organism>
<dbReference type="OrthoDB" id="649587at2"/>